<dbReference type="InterPro" id="IPR006203">
    <property type="entry name" value="GHMP_knse_ATP-bd_CS"/>
</dbReference>
<keyword evidence="13" id="KW-0963">Cytoplasm</keyword>
<evidence type="ECO:0000256" key="4">
    <source>
        <dbReference type="ARBA" id="ARBA00017858"/>
    </source>
</evidence>
<dbReference type="InterPro" id="IPR013750">
    <property type="entry name" value="GHMP_kinase_C_dom"/>
</dbReference>
<keyword evidence="6 13" id="KW-0808">Transferase</keyword>
<dbReference type="PANTHER" id="PTHR20861">
    <property type="entry name" value="HOMOSERINE/4-DIPHOSPHOCYTIDYL-2-C-METHYL-D-ERYTHRITOL KINASE"/>
    <property type="match status" value="1"/>
</dbReference>
<dbReference type="InterPro" id="IPR036554">
    <property type="entry name" value="GHMP_kinase_C_sf"/>
</dbReference>
<dbReference type="RefSeq" id="WP_184581305.1">
    <property type="nucleotide sequence ID" value="NZ_JACHJT010000001.1"/>
</dbReference>
<evidence type="ECO:0000259" key="16">
    <source>
        <dbReference type="Pfam" id="PF08544"/>
    </source>
</evidence>
<dbReference type="SUPFAM" id="SSF55060">
    <property type="entry name" value="GHMP Kinase, C-terminal domain"/>
    <property type="match status" value="1"/>
</dbReference>
<evidence type="ECO:0000256" key="1">
    <source>
        <dbReference type="ARBA" id="ARBA00005015"/>
    </source>
</evidence>
<dbReference type="InterPro" id="IPR000870">
    <property type="entry name" value="Homoserine_kinase"/>
</dbReference>
<evidence type="ECO:0000259" key="15">
    <source>
        <dbReference type="Pfam" id="PF00288"/>
    </source>
</evidence>
<dbReference type="GO" id="GO:0005524">
    <property type="term" value="F:ATP binding"/>
    <property type="evidence" value="ECO:0007669"/>
    <property type="project" value="UniProtKB-UniRule"/>
</dbReference>
<evidence type="ECO:0000256" key="7">
    <source>
        <dbReference type="ARBA" id="ARBA00022697"/>
    </source>
</evidence>
<dbReference type="GO" id="GO:0009088">
    <property type="term" value="P:threonine biosynthetic process"/>
    <property type="evidence" value="ECO:0007669"/>
    <property type="project" value="UniProtKB-UniRule"/>
</dbReference>
<dbReference type="AlphaFoldDB" id="A0A7W7RKM7"/>
<dbReference type="PANTHER" id="PTHR20861:SF1">
    <property type="entry name" value="HOMOSERINE KINASE"/>
    <property type="match status" value="1"/>
</dbReference>
<dbReference type="InterPro" id="IPR006204">
    <property type="entry name" value="GHMP_kinase_N_dom"/>
</dbReference>
<reference evidence="17 18" key="1">
    <citation type="submission" date="2020-08" db="EMBL/GenBank/DDBJ databases">
        <title>Sequencing the genomes of 1000 actinobacteria strains.</title>
        <authorList>
            <person name="Klenk H.-P."/>
        </authorList>
    </citation>
    <scope>NUCLEOTIDE SEQUENCE [LARGE SCALE GENOMIC DNA]</scope>
    <source>
        <strain evidence="17 18">DSM 102030</strain>
    </source>
</reference>
<comment type="caution">
    <text evidence="17">The sequence shown here is derived from an EMBL/GenBank/DDBJ whole genome shotgun (WGS) entry which is preliminary data.</text>
</comment>
<evidence type="ECO:0000256" key="3">
    <source>
        <dbReference type="ARBA" id="ARBA00012078"/>
    </source>
</evidence>
<evidence type="ECO:0000256" key="8">
    <source>
        <dbReference type="ARBA" id="ARBA00022741"/>
    </source>
</evidence>
<feature type="domain" description="GHMP kinase C-terminal" evidence="16">
    <location>
        <begin position="223"/>
        <end position="280"/>
    </location>
</feature>
<comment type="similarity">
    <text evidence="2 13">Belongs to the GHMP kinase family. Homoserine kinase subfamily.</text>
</comment>
<proteinExistence type="inferred from homology"/>
<keyword evidence="5 13" id="KW-0028">Amino-acid biosynthesis</keyword>
<sequence>MPQPSPTRVRVRTPATSANLGPGFDALGLALELYDEVEVAVRGDDRVAVRIDGEGADELPRDGTHLVVRAMRDTFEAAGKTLPGVDVECTNRVPHGRGLGSSASAIVAGVTAARVLLGQESAEGGPRDRDQIFEAAARIEGHPDNVAPCVYGGFTVAWRTEDAWRALSLAPSPRVLPVVCVPEERLSTETARGLLPEKVAHGAAAFTAGRAALLVAAITGHPELLLEATADQLHQTYREPAMPASDRLLRELRERDGLPAVISGAGPTVLVLGRSPDEQGRTGDAGRISRNRVDSMGEPAGTRWHIRPIKIDPAGVWISSPRSLTCVEE</sequence>
<feature type="binding site" evidence="13">
    <location>
        <begin position="94"/>
        <end position="104"/>
    </location>
    <ligand>
        <name>ATP</name>
        <dbReference type="ChEBI" id="CHEBI:30616"/>
    </ligand>
</feature>
<comment type="pathway">
    <text evidence="1 13">Amino-acid biosynthesis; L-threonine biosynthesis; L-threonine from L-aspartate: step 4/5.</text>
</comment>
<evidence type="ECO:0000313" key="17">
    <source>
        <dbReference type="EMBL" id="MBB4933739.1"/>
    </source>
</evidence>
<evidence type="ECO:0000256" key="6">
    <source>
        <dbReference type="ARBA" id="ARBA00022679"/>
    </source>
</evidence>
<feature type="region of interest" description="Disordered" evidence="14">
    <location>
        <begin position="273"/>
        <end position="299"/>
    </location>
</feature>
<dbReference type="PRINTS" id="PR00958">
    <property type="entry name" value="HOMSERKINASE"/>
</dbReference>
<keyword evidence="8 13" id="KW-0547">Nucleotide-binding</keyword>
<keyword evidence="7 13" id="KW-0791">Threonine biosynthesis</keyword>
<evidence type="ECO:0000256" key="13">
    <source>
        <dbReference type="HAMAP-Rule" id="MF_00384"/>
    </source>
</evidence>
<keyword evidence="18" id="KW-1185">Reference proteome</keyword>
<comment type="subcellular location">
    <subcellularLocation>
        <location evidence="13">Cytoplasm</location>
    </subcellularLocation>
</comment>
<evidence type="ECO:0000313" key="18">
    <source>
        <dbReference type="Proteomes" id="UP000523007"/>
    </source>
</evidence>
<dbReference type="PROSITE" id="PS00627">
    <property type="entry name" value="GHMP_KINASES_ATP"/>
    <property type="match status" value="1"/>
</dbReference>
<dbReference type="InterPro" id="IPR020568">
    <property type="entry name" value="Ribosomal_Su5_D2-typ_SF"/>
</dbReference>
<feature type="domain" description="GHMP kinase N-terminal" evidence="15">
    <location>
        <begin position="66"/>
        <end position="153"/>
    </location>
</feature>
<dbReference type="NCBIfam" id="TIGR00191">
    <property type="entry name" value="thrB"/>
    <property type="match status" value="1"/>
</dbReference>
<dbReference type="Pfam" id="PF08544">
    <property type="entry name" value="GHMP_kinases_C"/>
    <property type="match status" value="1"/>
</dbReference>
<dbReference type="EC" id="2.7.1.39" evidence="3 13"/>
<keyword evidence="10 13" id="KW-0067">ATP-binding</keyword>
<protein>
    <recommendedName>
        <fullName evidence="4 13">Homoserine kinase</fullName>
        <shortName evidence="13">HK</shortName>
        <shortName evidence="13">HSK</shortName>
        <ecNumber evidence="3 13">2.7.1.39</ecNumber>
    </recommendedName>
</protein>
<organism evidence="17 18">
    <name type="scientific">Lipingzhangella halophila</name>
    <dbReference type="NCBI Taxonomy" id="1783352"/>
    <lineage>
        <taxon>Bacteria</taxon>
        <taxon>Bacillati</taxon>
        <taxon>Actinomycetota</taxon>
        <taxon>Actinomycetes</taxon>
        <taxon>Streptosporangiales</taxon>
        <taxon>Nocardiopsidaceae</taxon>
        <taxon>Lipingzhangella</taxon>
    </lineage>
</organism>
<gene>
    <name evidence="13" type="primary">thrB</name>
    <name evidence="17" type="ORF">F4561_004559</name>
</gene>
<dbReference type="GO" id="GO:0005737">
    <property type="term" value="C:cytoplasm"/>
    <property type="evidence" value="ECO:0007669"/>
    <property type="project" value="UniProtKB-SubCell"/>
</dbReference>
<name>A0A7W7RKM7_9ACTN</name>
<dbReference type="Pfam" id="PF00288">
    <property type="entry name" value="GHMP_kinases_N"/>
    <property type="match status" value="1"/>
</dbReference>
<dbReference type="PIRSF" id="PIRSF000676">
    <property type="entry name" value="Homoser_kin"/>
    <property type="match status" value="1"/>
</dbReference>
<dbReference type="Gene3D" id="3.30.230.10">
    <property type="match status" value="1"/>
</dbReference>
<evidence type="ECO:0000256" key="14">
    <source>
        <dbReference type="SAM" id="MobiDB-lite"/>
    </source>
</evidence>
<evidence type="ECO:0000256" key="11">
    <source>
        <dbReference type="ARBA" id="ARBA00049375"/>
    </source>
</evidence>
<dbReference type="Proteomes" id="UP000523007">
    <property type="component" value="Unassembled WGS sequence"/>
</dbReference>
<dbReference type="SUPFAM" id="SSF54211">
    <property type="entry name" value="Ribosomal protein S5 domain 2-like"/>
    <property type="match status" value="1"/>
</dbReference>
<evidence type="ECO:0000256" key="5">
    <source>
        <dbReference type="ARBA" id="ARBA00022605"/>
    </source>
</evidence>
<dbReference type="HAMAP" id="MF_00384">
    <property type="entry name" value="Homoser_kinase"/>
    <property type="match status" value="1"/>
</dbReference>
<dbReference type="GO" id="GO:0004413">
    <property type="term" value="F:homoserine kinase activity"/>
    <property type="evidence" value="ECO:0007669"/>
    <property type="project" value="UniProtKB-UniRule"/>
</dbReference>
<comment type="function">
    <text evidence="12 13">Catalyzes the ATP-dependent phosphorylation of L-homoserine to L-homoserine phosphate.</text>
</comment>
<comment type="catalytic activity">
    <reaction evidence="11 13">
        <text>L-homoserine + ATP = O-phospho-L-homoserine + ADP + H(+)</text>
        <dbReference type="Rhea" id="RHEA:13985"/>
        <dbReference type="ChEBI" id="CHEBI:15378"/>
        <dbReference type="ChEBI" id="CHEBI:30616"/>
        <dbReference type="ChEBI" id="CHEBI:57476"/>
        <dbReference type="ChEBI" id="CHEBI:57590"/>
        <dbReference type="ChEBI" id="CHEBI:456216"/>
        <dbReference type="EC" id="2.7.1.39"/>
    </reaction>
</comment>
<dbReference type="EMBL" id="JACHJT010000001">
    <property type="protein sequence ID" value="MBB4933739.1"/>
    <property type="molecule type" value="Genomic_DNA"/>
</dbReference>
<evidence type="ECO:0000256" key="2">
    <source>
        <dbReference type="ARBA" id="ARBA00007370"/>
    </source>
</evidence>
<evidence type="ECO:0000256" key="10">
    <source>
        <dbReference type="ARBA" id="ARBA00022840"/>
    </source>
</evidence>
<keyword evidence="9 13" id="KW-0418">Kinase</keyword>
<evidence type="ECO:0000256" key="9">
    <source>
        <dbReference type="ARBA" id="ARBA00022777"/>
    </source>
</evidence>
<dbReference type="Gene3D" id="3.30.70.890">
    <property type="entry name" value="GHMP kinase, C-terminal domain"/>
    <property type="match status" value="1"/>
</dbReference>
<dbReference type="InterPro" id="IPR014721">
    <property type="entry name" value="Ribsml_uS5_D2-typ_fold_subgr"/>
</dbReference>
<dbReference type="UniPathway" id="UPA00050">
    <property type="reaction ID" value="UER00064"/>
</dbReference>
<accession>A0A7W7RKM7</accession>
<evidence type="ECO:0000256" key="12">
    <source>
        <dbReference type="ARBA" id="ARBA00049954"/>
    </source>
</evidence>